<dbReference type="AlphaFoldDB" id="A0A6H2HB37"/>
<protein>
    <recommendedName>
        <fullName evidence="1">PapC-like C-terminal domain-containing protein</fullName>
    </recommendedName>
</protein>
<feature type="domain" description="PapC-like C-terminal" evidence="1">
    <location>
        <begin position="1"/>
        <end position="62"/>
    </location>
</feature>
<evidence type="ECO:0000313" key="3">
    <source>
        <dbReference type="Proteomes" id="UP000502041"/>
    </source>
</evidence>
<evidence type="ECO:0000259" key="1">
    <source>
        <dbReference type="Pfam" id="PF13953"/>
    </source>
</evidence>
<name>A0A6H2HB37_9BURK</name>
<accession>A0A6H2HB37</accession>
<dbReference type="RefSeq" id="WP_238342613.1">
    <property type="nucleotide sequence ID" value="NZ_CP051461.1"/>
</dbReference>
<dbReference type="EMBL" id="CP051461">
    <property type="protein sequence ID" value="QJC57092.1"/>
    <property type="molecule type" value="Genomic_DNA"/>
</dbReference>
<evidence type="ECO:0000313" key="2">
    <source>
        <dbReference type="EMBL" id="QJC57092.1"/>
    </source>
</evidence>
<dbReference type="InterPro" id="IPR025949">
    <property type="entry name" value="PapC-like_C"/>
</dbReference>
<reference evidence="2 3" key="1">
    <citation type="submission" date="2020-04" db="EMBL/GenBank/DDBJ databases">
        <title>Complete genome of a Psychrophilic, Marine, Gas Vacuolate Bacterium Polaromonas vacuolata KCTC 22033T.</title>
        <authorList>
            <person name="Hwang K."/>
            <person name="Kim K.M."/>
        </authorList>
    </citation>
    <scope>NUCLEOTIDE SEQUENCE [LARGE SCALE GENOMIC DNA]</scope>
    <source>
        <strain evidence="2 3">KCTC 22033</strain>
    </source>
</reference>
<dbReference type="Pfam" id="PF13953">
    <property type="entry name" value="PapC_C"/>
    <property type="match status" value="1"/>
</dbReference>
<sequence length="82" mass="8974">MIRIVLDDGEPAPASAEIELIGDSKEFFVARRGEAFITGLQTTNRLRLKWNETSCTFDVVLPAGSLDDIPRLGPLVCSGVKR</sequence>
<dbReference type="KEGG" id="pvac:HC248_02408"/>
<keyword evidence="3" id="KW-1185">Reference proteome</keyword>
<proteinExistence type="predicted"/>
<gene>
    <name evidence="2" type="ORF">HC248_02408</name>
</gene>
<dbReference type="Gene3D" id="2.60.40.2070">
    <property type="match status" value="1"/>
</dbReference>
<dbReference type="InterPro" id="IPR043142">
    <property type="entry name" value="PapC-like_C_sf"/>
</dbReference>
<dbReference type="Proteomes" id="UP000502041">
    <property type="component" value="Chromosome"/>
</dbReference>
<organism evidence="2 3">
    <name type="scientific">Polaromonas vacuolata</name>
    <dbReference type="NCBI Taxonomy" id="37448"/>
    <lineage>
        <taxon>Bacteria</taxon>
        <taxon>Pseudomonadati</taxon>
        <taxon>Pseudomonadota</taxon>
        <taxon>Betaproteobacteria</taxon>
        <taxon>Burkholderiales</taxon>
        <taxon>Comamonadaceae</taxon>
        <taxon>Polaromonas</taxon>
    </lineage>
</organism>